<dbReference type="Gene3D" id="2.60.20.10">
    <property type="entry name" value="Crystallins"/>
    <property type="match status" value="1"/>
</dbReference>
<gene>
    <name evidence="1" type="ORF">NMOB1V02_LOCUS13572</name>
</gene>
<dbReference type="SUPFAM" id="SSF49695">
    <property type="entry name" value="gamma-Crystallin-like"/>
    <property type="match status" value="1"/>
</dbReference>
<dbReference type="OrthoDB" id="6381640at2759"/>
<evidence type="ECO:0000313" key="2">
    <source>
        <dbReference type="Proteomes" id="UP000678499"/>
    </source>
</evidence>
<reference evidence="1" key="1">
    <citation type="submission" date="2020-11" db="EMBL/GenBank/DDBJ databases">
        <authorList>
            <person name="Tran Van P."/>
        </authorList>
    </citation>
    <scope>NUCLEOTIDE SEQUENCE</scope>
</reference>
<name>A0A7R9C4Q8_9CRUS</name>
<sequence>MVSSLRFIGPENDFLADSITLYSQEYFKAWEYFVATDMQRLPDWEYFANSAAVTGASPWTIYEFDFFQGKSLCLFPAPDGNPGLFPTKQTMGLSVIMSVRKGCYSNVRLSPIQLRKNQITSSRNVTKRSLDVQQ</sequence>
<dbReference type="EMBL" id="OA915862">
    <property type="protein sequence ID" value="CAD7285970.1"/>
    <property type="molecule type" value="Genomic_DNA"/>
</dbReference>
<dbReference type="InterPro" id="IPR011024">
    <property type="entry name" value="G_crystallin-like"/>
</dbReference>
<evidence type="ECO:0000313" key="1">
    <source>
        <dbReference type="EMBL" id="CAD7285970.1"/>
    </source>
</evidence>
<dbReference type="Proteomes" id="UP000678499">
    <property type="component" value="Unassembled WGS sequence"/>
</dbReference>
<accession>A0A7R9C4Q8</accession>
<dbReference type="AlphaFoldDB" id="A0A7R9C4Q8"/>
<protein>
    <submittedName>
        <fullName evidence="1">Uncharacterized protein</fullName>
    </submittedName>
</protein>
<keyword evidence="2" id="KW-1185">Reference proteome</keyword>
<organism evidence="1">
    <name type="scientific">Notodromas monacha</name>
    <dbReference type="NCBI Taxonomy" id="399045"/>
    <lineage>
        <taxon>Eukaryota</taxon>
        <taxon>Metazoa</taxon>
        <taxon>Ecdysozoa</taxon>
        <taxon>Arthropoda</taxon>
        <taxon>Crustacea</taxon>
        <taxon>Oligostraca</taxon>
        <taxon>Ostracoda</taxon>
        <taxon>Podocopa</taxon>
        <taxon>Podocopida</taxon>
        <taxon>Cypridocopina</taxon>
        <taxon>Cypridoidea</taxon>
        <taxon>Cyprididae</taxon>
        <taxon>Notodromas</taxon>
    </lineage>
</organism>
<dbReference type="EMBL" id="CAJPEX010033825">
    <property type="protein sequence ID" value="CAG0926122.1"/>
    <property type="molecule type" value="Genomic_DNA"/>
</dbReference>
<proteinExistence type="predicted"/>